<evidence type="ECO:0000256" key="8">
    <source>
        <dbReference type="ARBA" id="ARBA00022741"/>
    </source>
</evidence>
<comment type="pathway">
    <text evidence="1">Amino-acid biosynthesis; L-arginine biosynthesis; L-arginine from L-ornithine and carbamoyl phosphate: step 2/3.</text>
</comment>
<dbReference type="InterPro" id="IPR014729">
    <property type="entry name" value="Rossmann-like_a/b/a_fold"/>
</dbReference>
<name>A0AA97PJT1_PYRO3</name>
<evidence type="ECO:0000313" key="15">
    <source>
        <dbReference type="EMBL" id="ELQ37129.1"/>
    </source>
</evidence>
<dbReference type="PROSITE" id="PS00564">
    <property type="entry name" value="ARGININOSUCCIN_SYN_1"/>
    <property type="match status" value="1"/>
</dbReference>
<feature type="domain" description="Arginosuccinate synthase C-terminal" evidence="14">
    <location>
        <begin position="1128"/>
        <end position="1351"/>
    </location>
</feature>
<feature type="compositionally biased region" description="Low complexity" evidence="12">
    <location>
        <begin position="850"/>
        <end position="864"/>
    </location>
</feature>
<feature type="compositionally biased region" description="Polar residues" evidence="12">
    <location>
        <begin position="214"/>
        <end position="238"/>
    </location>
</feature>
<dbReference type="InterPro" id="IPR023434">
    <property type="entry name" value="Arginosuc_synth_type_1_subfam"/>
</dbReference>
<dbReference type="Pfam" id="PF08737">
    <property type="entry name" value="Rgp1"/>
    <property type="match status" value="1"/>
</dbReference>
<accession>A0AA97PJT1</accession>
<feature type="domain" description="Arginosuccinate synthase-like N-terminal" evidence="13">
    <location>
        <begin position="955"/>
        <end position="1119"/>
    </location>
</feature>
<sequence length="1365" mass="148293">MSSPDGPSTIRVFVRWHDQTVFAGEEVKCTITFKNVAPPPTTSSSSSTPPSSFTSGSHLSRQQQLQQQRLNINNHRLPSPLLASQNRQPKTLTQSSGLAPPPRQSRGHRHSHSVGGISPSSSRARSGSETWPAPAPGEESPGQRGGSHRRSISIVSLGSPTPDSQGHGASGTFKSPPRPHRGHGRASSLHITSRTSVPSGPRSASHPHRPPFNAQPSPLYNASFPPSGSSTAPNTSELGITPAGASPQTAADTLASFQFPMKNTPEVQASGSPVISVNEPLPGAPEAPPDGTTGASNLPPRRNDNSIPTINENNVAPAARVLSTTSISGTPRSSTEFYSVSNNSTETLASEYVIPQPGRTAGGRPLHLRQRSHLSGQKARAAPEALMMGYAQMQGSFTLDGSLVDLAPFELVKRKAVVGGQGGGVIGVETQHKRESGLLRSFGWGSLTSSIGELLGGGELSTIKEMRGIADSKAVPLLSTPQSILFVDLKLAPGESKSFEYTYRLPKGLPPTHKGRAMKISYSLIIGTQRPGSAKDHQMKSVEVPFRVLGSVNNHGEILGHDLMNPYVLLKDLAQVQSLDDSKNRSPENNSNGTGTAPGTSTGSTMQSFLTYVDELLNRPTQGTGMDALLSPTAVPGSRRLSSASYFEDGVLSAKEAIDMAILRSNLTGAGQQSANRFEIARNGRKVGVVTLARPSYRIGEPVAMTVDFSSRELPCYALHAALETAERIDPSLAVRSEASVHRVTRRVYATSSEAAMFARRVVFAPTIPVSATPEFVTSGVSLEWRIRLEFVVPSATATNSHTPQTPTFSHQGQNGSGFDEDDEDDGEGSDTGSRMTEREGLPSSARLLQQQQQQQQQHQQQKQTHPLLEEVSRDERGGLVLVAAETLPCESFEVAVPLRVYGAQDDGTSKAFRRLSPWLNNPAALPTSTEFNHHRDPYLEAPFRYYLAKMSKGRVCLAYSGGLDTSTILVWLIEQGYTVVCFLANVGQEENWDEVKAKAKKLGAEEMVILDLQKEFVEQIVFRAIQCNAIYEDRYLLGTSLARPIIARAQVRVAEQYNCQYVSHGCTGKGNDQVRFELAFKACNPSIEVIAPWRLPEFISKFQGRQDLLKYAEEKNIPVSSSPKAPWSMDDNLVHCSYEAGVLEDPDHTPPKELWTRTVDPVDAPATPQEFTVEFEKGIPTKVTVDGKETTGSVEVFKLLNKLGHDHGVGRIDIVENRFIGLKSRGCYDTPGLTIARLAHLDLEGLVMDSKVREIRDQFCTLSWSRQLYNGMYFSPEREFVENSIIFSQENVTGQVRLAVYKGNTYVLGRKSDASNLYSEQDASMDSLEGFSPMDTTGFIEINAIRLKKYGLQKIKDGKPLTQS</sequence>
<dbReference type="NCBIfam" id="TIGR00032">
    <property type="entry name" value="argG"/>
    <property type="match status" value="1"/>
</dbReference>
<organism evidence="15">
    <name type="scientific">Pyricularia oryzae (strain Y34)</name>
    <name type="common">Rice blast fungus</name>
    <name type="synonym">Magnaporthe oryzae</name>
    <dbReference type="NCBI Taxonomy" id="1143189"/>
    <lineage>
        <taxon>Eukaryota</taxon>
        <taxon>Fungi</taxon>
        <taxon>Dikarya</taxon>
        <taxon>Ascomycota</taxon>
        <taxon>Pezizomycotina</taxon>
        <taxon>Sordariomycetes</taxon>
        <taxon>Sordariomycetidae</taxon>
        <taxon>Magnaporthales</taxon>
        <taxon>Pyriculariaceae</taxon>
        <taxon>Pyricularia</taxon>
    </lineage>
</organism>
<evidence type="ECO:0000256" key="1">
    <source>
        <dbReference type="ARBA" id="ARBA00004967"/>
    </source>
</evidence>
<feature type="compositionally biased region" description="Polar residues" evidence="12">
    <location>
        <begin position="265"/>
        <end position="275"/>
    </location>
</feature>
<feature type="region of interest" description="Disordered" evidence="12">
    <location>
        <begin position="264"/>
        <end position="316"/>
    </location>
</feature>
<keyword evidence="8" id="KW-0547">Nucleotide-binding</keyword>
<evidence type="ECO:0000256" key="7">
    <source>
        <dbReference type="ARBA" id="ARBA00022605"/>
    </source>
</evidence>
<dbReference type="GO" id="GO:0000050">
    <property type="term" value="P:urea cycle"/>
    <property type="evidence" value="ECO:0007669"/>
    <property type="project" value="TreeGrafter"/>
</dbReference>
<dbReference type="InterPro" id="IPR048268">
    <property type="entry name" value="Arginosuc_syn_C"/>
</dbReference>
<evidence type="ECO:0000256" key="3">
    <source>
        <dbReference type="ARBA" id="ARBA00012286"/>
    </source>
</evidence>
<dbReference type="Pfam" id="PF20979">
    <property type="entry name" value="Arginosuc_syn_C"/>
    <property type="match status" value="1"/>
</dbReference>
<reference evidence="15" key="1">
    <citation type="journal article" date="2012" name="PLoS Genet.">
        <title>Comparative analysis of the genomes of two field isolates of the rice blast fungus Magnaporthe oryzae.</title>
        <authorList>
            <person name="Xue M."/>
            <person name="Yang J."/>
            <person name="Li Z."/>
            <person name="Hu S."/>
            <person name="Yao N."/>
            <person name="Dean R.A."/>
            <person name="Zhao W."/>
            <person name="Shen M."/>
            <person name="Zhang H."/>
            <person name="Li C."/>
            <person name="Liu L."/>
            <person name="Cao L."/>
            <person name="Xu X."/>
            <person name="Xing Y."/>
            <person name="Hsiang T."/>
            <person name="Zhang Z."/>
            <person name="Xu J.R."/>
            <person name="Peng Y.L."/>
        </authorList>
    </citation>
    <scope>NUCLEOTIDE SEQUENCE</scope>
    <source>
        <strain evidence="15">Y34</strain>
    </source>
</reference>
<feature type="region of interest" description="Disordered" evidence="12">
    <location>
        <begin position="79"/>
        <end position="247"/>
    </location>
</feature>
<protein>
    <recommendedName>
        <fullName evidence="4">Argininosuccinate synthase</fullName>
        <ecNumber evidence="3">6.3.4.5</ecNumber>
    </recommendedName>
    <alternativeName>
        <fullName evidence="10">Citrulline--aspartate ligase</fullName>
    </alternativeName>
</protein>
<evidence type="ECO:0000256" key="9">
    <source>
        <dbReference type="ARBA" id="ARBA00022840"/>
    </source>
</evidence>
<evidence type="ECO:0000259" key="14">
    <source>
        <dbReference type="Pfam" id="PF20979"/>
    </source>
</evidence>
<evidence type="ECO:0000256" key="4">
    <source>
        <dbReference type="ARBA" id="ARBA00014810"/>
    </source>
</evidence>
<dbReference type="Proteomes" id="UP000011086">
    <property type="component" value="Unassembled WGS sequence"/>
</dbReference>
<evidence type="ECO:0000256" key="2">
    <source>
        <dbReference type="ARBA" id="ARBA00011881"/>
    </source>
</evidence>
<keyword evidence="9" id="KW-0067">ATP-binding</keyword>
<dbReference type="GO" id="GO:0005524">
    <property type="term" value="F:ATP binding"/>
    <property type="evidence" value="ECO:0007669"/>
    <property type="project" value="UniProtKB-KW"/>
</dbReference>
<dbReference type="InterPro" id="IPR018223">
    <property type="entry name" value="Arginosuc_synth_CS"/>
</dbReference>
<dbReference type="GO" id="GO:0000053">
    <property type="term" value="P:argininosuccinate metabolic process"/>
    <property type="evidence" value="ECO:0007669"/>
    <property type="project" value="TreeGrafter"/>
</dbReference>
<evidence type="ECO:0000256" key="12">
    <source>
        <dbReference type="SAM" id="MobiDB-lite"/>
    </source>
</evidence>
<dbReference type="InterPro" id="IPR024074">
    <property type="entry name" value="AS_cat/multimer_dom_body"/>
</dbReference>
<dbReference type="SUPFAM" id="SSF52402">
    <property type="entry name" value="Adenine nucleotide alpha hydrolases-like"/>
    <property type="match status" value="1"/>
</dbReference>
<feature type="compositionally biased region" description="Low complexity" evidence="12">
    <location>
        <begin position="113"/>
        <end position="128"/>
    </location>
</feature>
<keyword evidence="6" id="KW-0436">Ligase</keyword>
<dbReference type="Pfam" id="PF00764">
    <property type="entry name" value="Arginosuc_synth"/>
    <property type="match status" value="1"/>
</dbReference>
<dbReference type="NCBIfam" id="NF001770">
    <property type="entry name" value="PRK00509.1"/>
    <property type="match status" value="1"/>
</dbReference>
<dbReference type="Gene3D" id="3.40.50.620">
    <property type="entry name" value="HUPs"/>
    <property type="match status" value="1"/>
</dbReference>
<feature type="compositionally biased region" description="Low complexity" evidence="12">
    <location>
        <begin position="589"/>
        <end position="604"/>
    </location>
</feature>
<dbReference type="EMBL" id="JH793201">
    <property type="protein sequence ID" value="ELQ37129.1"/>
    <property type="molecule type" value="Genomic_DNA"/>
</dbReference>
<evidence type="ECO:0000256" key="11">
    <source>
        <dbReference type="ARBA" id="ARBA00060987"/>
    </source>
</evidence>
<dbReference type="EC" id="6.3.4.5" evidence="3"/>
<dbReference type="InterPro" id="IPR001518">
    <property type="entry name" value="Arginosuc_synth"/>
</dbReference>
<dbReference type="HAMAP" id="MF_00005">
    <property type="entry name" value="Arg_succ_synth_type1"/>
    <property type="match status" value="1"/>
</dbReference>
<dbReference type="FunFam" id="3.90.1260.10:FF:000003">
    <property type="entry name" value="Argininosuccinate synthase"/>
    <property type="match status" value="1"/>
</dbReference>
<dbReference type="GO" id="GO:0005737">
    <property type="term" value="C:cytoplasm"/>
    <property type="evidence" value="ECO:0007669"/>
    <property type="project" value="TreeGrafter"/>
</dbReference>
<feature type="compositionally biased region" description="Polar residues" evidence="12">
    <location>
        <begin position="153"/>
        <end position="164"/>
    </location>
</feature>
<dbReference type="Gene3D" id="3.90.1260.10">
    <property type="entry name" value="Argininosuccinate synthetase, chain A, domain 2"/>
    <property type="match status" value="1"/>
</dbReference>
<evidence type="ECO:0000256" key="10">
    <source>
        <dbReference type="ARBA" id="ARBA00029916"/>
    </source>
</evidence>
<feature type="compositionally biased region" description="Polar residues" evidence="12">
    <location>
        <begin position="798"/>
        <end position="814"/>
    </location>
</feature>
<dbReference type="PANTHER" id="PTHR11587:SF2">
    <property type="entry name" value="ARGININOSUCCINATE SYNTHASE"/>
    <property type="match status" value="1"/>
</dbReference>
<feature type="region of interest" description="Disordered" evidence="12">
    <location>
        <begin position="579"/>
        <end position="604"/>
    </location>
</feature>
<evidence type="ECO:0000256" key="6">
    <source>
        <dbReference type="ARBA" id="ARBA00022598"/>
    </source>
</evidence>
<feature type="compositionally biased region" description="Polar residues" evidence="12">
    <location>
        <begin position="82"/>
        <end position="97"/>
    </location>
</feature>
<keyword evidence="7" id="KW-0028">Amino-acid biosynthesis</keyword>
<keyword evidence="5" id="KW-0055">Arginine biosynthesis</keyword>
<feature type="region of interest" description="Disordered" evidence="12">
    <location>
        <begin position="37"/>
        <end position="65"/>
    </location>
</feature>
<dbReference type="CDD" id="cd01999">
    <property type="entry name" value="ASS"/>
    <property type="match status" value="1"/>
</dbReference>
<dbReference type="InterPro" id="IPR048267">
    <property type="entry name" value="Arginosuc_syn_N"/>
</dbReference>
<feature type="compositionally biased region" description="Polar residues" evidence="12">
    <location>
        <begin position="189"/>
        <end position="198"/>
    </location>
</feature>
<evidence type="ECO:0000259" key="13">
    <source>
        <dbReference type="Pfam" id="PF00764"/>
    </source>
</evidence>
<dbReference type="GO" id="GO:0004055">
    <property type="term" value="F:argininosuccinate synthase activity"/>
    <property type="evidence" value="ECO:0007669"/>
    <property type="project" value="UniProtKB-EC"/>
</dbReference>
<gene>
    <name evidence="15" type="ORF">OOU_Y34scaffold00618g19</name>
</gene>
<comment type="subunit">
    <text evidence="2">Homotetramer.</text>
</comment>
<dbReference type="FunFam" id="3.40.50.620:FF:000019">
    <property type="entry name" value="Argininosuccinate synthase"/>
    <property type="match status" value="1"/>
</dbReference>
<evidence type="ECO:0000256" key="5">
    <source>
        <dbReference type="ARBA" id="ARBA00022571"/>
    </source>
</evidence>
<comment type="similarity">
    <text evidence="11">Belongs to the argininosuccinate synthase family. Type 1 subfamily.</text>
</comment>
<dbReference type="SUPFAM" id="SSF69864">
    <property type="entry name" value="Argininosuccinate synthetase, C-terminal domain"/>
    <property type="match status" value="1"/>
</dbReference>
<dbReference type="GO" id="GO:0006526">
    <property type="term" value="P:L-arginine biosynthetic process"/>
    <property type="evidence" value="ECO:0007669"/>
    <property type="project" value="UniProtKB-KW"/>
</dbReference>
<dbReference type="PANTHER" id="PTHR11587">
    <property type="entry name" value="ARGININOSUCCINATE SYNTHASE"/>
    <property type="match status" value="1"/>
</dbReference>
<proteinExistence type="inferred from homology"/>
<feature type="compositionally biased region" description="Polar residues" evidence="12">
    <location>
        <begin position="305"/>
        <end position="314"/>
    </location>
</feature>
<feature type="region of interest" description="Disordered" evidence="12">
    <location>
        <begin position="798"/>
        <end position="866"/>
    </location>
</feature>
<dbReference type="PROSITE" id="PS00565">
    <property type="entry name" value="ARGININOSUCCIN_SYN_2"/>
    <property type="match status" value="1"/>
</dbReference>
<feature type="compositionally biased region" description="Low complexity" evidence="12">
    <location>
        <begin position="42"/>
        <end position="65"/>
    </location>
</feature>
<feature type="compositionally biased region" description="Acidic residues" evidence="12">
    <location>
        <begin position="819"/>
        <end position="829"/>
    </location>
</feature>
<dbReference type="InterPro" id="IPR014848">
    <property type="entry name" value="Rgp1"/>
</dbReference>